<evidence type="ECO:0000313" key="1">
    <source>
        <dbReference type="EMBL" id="GME94033.1"/>
    </source>
</evidence>
<sequence length="857" mass="97756">MTNLNQGGFSSYRRLMNLNSSGGYDSSRKFSLPNIKSIFTDTASLSSTNSKILKLYIPVSILFILIFSSVLYQFDSLIYHNKNNNLPTEYNNHEVDYNGGGLGNTEEYGKLGKGSIKIDTGNSVDSINDIIDDSNDSHSGSGGSSTGDNTGDNLDEINDDFDLLTGEDSNKDNKKSDKKLKTENSNNSNNNNNVDNSNNNKQDEDNFKKPIDFNSINDELNDPFENKILIKQNLDDSIISKSLLESSRDSIHITNLESFINHNNYNYDLNDQSKLNSNSIENLNCNNYLKYDSPILNSNPINIKESDMIGIFNEILKISQYNNIIKSFDESLTFNPSHWFKFSGSSIWLKDEKVHLMVSRVAYSPTIRNNPIISFLILQIYNPDLIEIKNKRLMYNNILKNDLDRIKIDYRNTKDESLLDIISIKFPKIIEIDNLIINTELPKGPEDPRIILKESNKDITDYDPIIIFNMLDGTSTTKEDELNRSIFYISPLQKPKDSQSSPSYKPIKFYSNDIKFNKIEKNWTPFFDNLSNSNSNNLIHFIYNSNPLIILDCNLQNGECIKSFKDDSLASISDSIEEQFQLRGGTQLISISKSILISYLKLINDNNNLIKDKNILNLKNLSKDFQIWVGFLKSHINNCGCGSNIYRPNLILLIKSNNIYNYQLISNSLDFGIDVLSWNLESTNCEEGLSNILTPNSIAFWQHSLDFNFNFNFNEYEINSIKNKIKLESSNKDKNYLNILNSKLKNLIEKNRIIDKNLLSKDSSSISNKNSNPLIFNDLMGLSITQADSTNDMILINGLLRYILNSIQFSDLLMTNDIDVKDMNLRNSKLSNCMIIDSVEYCSRYAKDHSNFGTQSF</sequence>
<accession>A0ACB5TSA6</accession>
<name>A0ACB5TSA6_CANBO</name>
<proteinExistence type="predicted"/>
<reference evidence="1" key="1">
    <citation type="submission" date="2023-04" db="EMBL/GenBank/DDBJ databases">
        <title>Candida boidinii NBRC 1967.</title>
        <authorList>
            <person name="Ichikawa N."/>
            <person name="Sato H."/>
            <person name="Tonouchi N."/>
        </authorList>
    </citation>
    <scope>NUCLEOTIDE SEQUENCE</scope>
    <source>
        <strain evidence="1">NBRC 1967</strain>
    </source>
</reference>
<evidence type="ECO:0000313" key="2">
    <source>
        <dbReference type="Proteomes" id="UP001165101"/>
    </source>
</evidence>
<dbReference type="EMBL" id="BSXV01001819">
    <property type="protein sequence ID" value="GME94033.1"/>
    <property type="molecule type" value="Genomic_DNA"/>
</dbReference>
<organism evidence="1 2">
    <name type="scientific">Candida boidinii</name>
    <name type="common">Yeast</name>
    <dbReference type="NCBI Taxonomy" id="5477"/>
    <lineage>
        <taxon>Eukaryota</taxon>
        <taxon>Fungi</taxon>
        <taxon>Dikarya</taxon>
        <taxon>Ascomycota</taxon>
        <taxon>Saccharomycotina</taxon>
        <taxon>Pichiomycetes</taxon>
        <taxon>Pichiales</taxon>
        <taxon>Pichiaceae</taxon>
        <taxon>Ogataea</taxon>
        <taxon>Ogataea/Candida clade</taxon>
    </lineage>
</organism>
<keyword evidence="2" id="KW-1185">Reference proteome</keyword>
<comment type="caution">
    <text evidence="1">The sequence shown here is derived from an EMBL/GenBank/DDBJ whole genome shotgun (WGS) entry which is preliminary data.</text>
</comment>
<gene>
    <name evidence="1" type="ORF">Cboi01_000336200</name>
</gene>
<protein>
    <submittedName>
        <fullName evidence="1">Unnamed protein product</fullName>
    </submittedName>
</protein>
<dbReference type="Proteomes" id="UP001165101">
    <property type="component" value="Unassembled WGS sequence"/>
</dbReference>